<dbReference type="OrthoDB" id="3237545at2"/>
<dbReference type="SUPFAM" id="SSF52540">
    <property type="entry name" value="P-loop containing nucleoside triphosphate hydrolases"/>
    <property type="match status" value="1"/>
</dbReference>
<dbReference type="RefSeq" id="WP_064883627.1">
    <property type="nucleotide sequence ID" value="NZ_LZSY01000109.1"/>
</dbReference>
<dbReference type="InterPro" id="IPR027417">
    <property type="entry name" value="P-loop_NTPase"/>
</dbReference>
<proteinExistence type="predicted"/>
<name>A0A1A0W093_MYCPR</name>
<organism evidence="1 2">
    <name type="scientific">Mycolicibacterium peregrinum</name>
    <name type="common">Mycobacterium peregrinum</name>
    <dbReference type="NCBI Taxonomy" id="43304"/>
    <lineage>
        <taxon>Bacteria</taxon>
        <taxon>Bacillati</taxon>
        <taxon>Actinomycetota</taxon>
        <taxon>Actinomycetes</taxon>
        <taxon>Mycobacteriales</taxon>
        <taxon>Mycobacteriaceae</taxon>
        <taxon>Mycolicibacterium</taxon>
    </lineage>
</organism>
<sequence length="183" mass="20214">MALDEILSRLGPAATTVLIDGRSGSGKSTLAAQLHKSWADSVVVRLDDIYPGWDGLAWAAEHVQRSLLEPRVAGRNGRWRQWDWAAAAPSGHHEVEPGQRLIVEGIGALTPAGRALADLGIWVDADDTERKRRALDRDGETYRPHWDRWAAQEDEFIARFRPRACADLIAVLTAGRFEFTAPG</sequence>
<dbReference type="NCBIfam" id="NF005115">
    <property type="entry name" value="PRK06547.1"/>
    <property type="match status" value="1"/>
</dbReference>
<dbReference type="EMBL" id="LZSY01000109">
    <property type="protein sequence ID" value="OBB88980.1"/>
    <property type="molecule type" value="Genomic_DNA"/>
</dbReference>
<evidence type="ECO:0000313" key="1">
    <source>
        <dbReference type="EMBL" id="OBB88980.1"/>
    </source>
</evidence>
<dbReference type="Pfam" id="PF13238">
    <property type="entry name" value="AAA_18"/>
    <property type="match status" value="1"/>
</dbReference>
<dbReference type="Proteomes" id="UP000094008">
    <property type="component" value="Unassembled WGS sequence"/>
</dbReference>
<accession>A0A1A0W093</accession>
<reference evidence="2" key="1">
    <citation type="submission" date="2016-06" db="EMBL/GenBank/DDBJ databases">
        <authorList>
            <person name="Sutton G."/>
            <person name="Brinkac L."/>
            <person name="Sanka R."/>
            <person name="Adams M."/>
            <person name="Lau E."/>
            <person name="Mehaffy C."/>
            <person name="Tameris M."/>
            <person name="Hatherill M."/>
            <person name="Hanekom W."/>
            <person name="Mahomed H."/>
            <person name="Mcshane H."/>
        </authorList>
    </citation>
    <scope>NUCLEOTIDE SEQUENCE [LARGE SCALE GENOMIC DNA]</scope>
    <source>
        <strain evidence="2">852002-10433_SCH5171157</strain>
    </source>
</reference>
<dbReference type="Gene3D" id="3.40.50.300">
    <property type="entry name" value="P-loop containing nucleotide triphosphate hydrolases"/>
    <property type="match status" value="1"/>
</dbReference>
<protein>
    <submittedName>
        <fullName evidence="1">Aminobenzoate synthetase</fullName>
    </submittedName>
</protein>
<evidence type="ECO:0000313" key="2">
    <source>
        <dbReference type="Proteomes" id="UP000094008"/>
    </source>
</evidence>
<gene>
    <name evidence="1" type="ORF">A5779_28945</name>
</gene>
<comment type="caution">
    <text evidence="1">The sequence shown here is derived from an EMBL/GenBank/DDBJ whole genome shotgun (WGS) entry which is preliminary data.</text>
</comment>
<dbReference type="AlphaFoldDB" id="A0A1A0W093"/>